<dbReference type="InterPro" id="IPR044929">
    <property type="entry name" value="DNA/RNA_non-sp_Endonuclease_sf"/>
</dbReference>
<dbReference type="Proteomes" id="UP000824165">
    <property type="component" value="Unassembled WGS sequence"/>
</dbReference>
<keyword evidence="2" id="KW-0255">Endonuclease</keyword>
<keyword evidence="2" id="KW-0540">Nuclease</keyword>
<evidence type="ECO:0000259" key="1">
    <source>
        <dbReference type="Pfam" id="PF13930"/>
    </source>
</evidence>
<proteinExistence type="predicted"/>
<dbReference type="InterPro" id="IPR044927">
    <property type="entry name" value="Endonuclea_NS_2"/>
</dbReference>
<dbReference type="AlphaFoldDB" id="A0A9D1KQR3"/>
<reference evidence="2" key="1">
    <citation type="submission" date="2020-10" db="EMBL/GenBank/DDBJ databases">
        <authorList>
            <person name="Gilroy R."/>
        </authorList>
    </citation>
    <scope>NUCLEOTIDE SEQUENCE</scope>
    <source>
        <strain evidence="2">CHK181-108</strain>
    </source>
</reference>
<dbReference type="InterPro" id="IPR035451">
    <property type="entry name" value="Ada-like_dom_sf"/>
</dbReference>
<dbReference type="Pfam" id="PF13930">
    <property type="entry name" value="Endonuclea_NS_2"/>
    <property type="match status" value="1"/>
</dbReference>
<dbReference type="EMBL" id="DVLU01000051">
    <property type="protein sequence ID" value="HIT85306.1"/>
    <property type="molecule type" value="Genomic_DNA"/>
</dbReference>
<protein>
    <submittedName>
        <fullName evidence="2">DNA/RNA non-specific endonuclease</fullName>
    </submittedName>
</protein>
<organism evidence="2 3">
    <name type="scientific">Candidatus Ornithomonoglobus intestinigallinarum</name>
    <dbReference type="NCBI Taxonomy" id="2840894"/>
    <lineage>
        <taxon>Bacteria</taxon>
        <taxon>Bacillati</taxon>
        <taxon>Bacillota</taxon>
        <taxon>Clostridia</taxon>
        <taxon>Candidatus Ornithomonoglobus</taxon>
    </lineage>
</organism>
<name>A0A9D1KQR3_9FIRM</name>
<dbReference type="Gene3D" id="3.40.570.10">
    <property type="entry name" value="Extracellular Endonuclease, subunit A"/>
    <property type="match status" value="1"/>
</dbReference>
<gene>
    <name evidence="2" type="ORF">IAA60_05300</name>
</gene>
<comment type="caution">
    <text evidence="2">The sequence shown here is derived from an EMBL/GenBank/DDBJ whole genome shotgun (WGS) entry which is preliminary data.</text>
</comment>
<keyword evidence="2" id="KW-0378">Hydrolase</keyword>
<evidence type="ECO:0000313" key="3">
    <source>
        <dbReference type="Proteomes" id="UP000824165"/>
    </source>
</evidence>
<reference evidence="2" key="2">
    <citation type="journal article" date="2021" name="PeerJ">
        <title>Extensive microbial diversity within the chicken gut microbiome revealed by metagenomics and culture.</title>
        <authorList>
            <person name="Gilroy R."/>
            <person name="Ravi A."/>
            <person name="Getino M."/>
            <person name="Pursley I."/>
            <person name="Horton D.L."/>
            <person name="Alikhan N.F."/>
            <person name="Baker D."/>
            <person name="Gharbi K."/>
            <person name="Hall N."/>
            <person name="Watson M."/>
            <person name="Adriaenssens E.M."/>
            <person name="Foster-Nyarko E."/>
            <person name="Jarju S."/>
            <person name="Secka A."/>
            <person name="Antonio M."/>
            <person name="Oren A."/>
            <person name="Chaudhuri R.R."/>
            <person name="La Ragione R."/>
            <person name="Hildebrand F."/>
            <person name="Pallen M.J."/>
        </authorList>
    </citation>
    <scope>NUCLEOTIDE SEQUENCE</scope>
    <source>
        <strain evidence="2">CHK181-108</strain>
    </source>
</reference>
<dbReference type="SUPFAM" id="SSF57884">
    <property type="entry name" value="Ada DNA repair protein, N-terminal domain (N-Ada 10)"/>
    <property type="match status" value="1"/>
</dbReference>
<dbReference type="GO" id="GO:0004519">
    <property type="term" value="F:endonuclease activity"/>
    <property type="evidence" value="ECO:0007669"/>
    <property type="project" value="UniProtKB-KW"/>
</dbReference>
<feature type="domain" description="Type VII secretion system protein EssD-like" evidence="1">
    <location>
        <begin position="8"/>
        <end position="133"/>
    </location>
</feature>
<dbReference type="Gene3D" id="3.40.10.10">
    <property type="entry name" value="DNA Methylphosphotriester Repair Domain"/>
    <property type="match status" value="1"/>
</dbReference>
<sequence>MTERSFERYSRLDALGRCGTAYANLCVDTMPTEERGNIGMVKPSGWQTSKYDFVDGKYLYNRCHLIGYQLSGENANERNLITGTRYMNTEGMLPFENEVAEYIDETGNHVLYRVTPVFEGDEMLARGVVMEAMSVEDNGSGVCFNVYCYNVQPGVTIDYATGENELSDSLTEPDGGESRLYILNTGSKKYHLPSCEGAQNMNEDNRSEFTGTSGQLEIMGYSPCGSCNP</sequence>
<evidence type="ECO:0000313" key="2">
    <source>
        <dbReference type="EMBL" id="HIT85306.1"/>
    </source>
</evidence>
<accession>A0A9D1KQR3</accession>